<keyword evidence="3" id="KW-1185">Reference proteome</keyword>
<dbReference type="AlphaFoldDB" id="A0A3G8JRK2"/>
<reference evidence="2 3" key="1">
    <citation type="submission" date="2018-11" db="EMBL/GenBank/DDBJ databases">
        <title>Gordonia insulae sp. nov., isolated from an island soil.</title>
        <authorList>
            <person name="Kim Y.S."/>
            <person name="Kim S.B."/>
        </authorList>
    </citation>
    <scope>NUCLEOTIDE SEQUENCE [LARGE SCALE GENOMIC DNA]</scope>
    <source>
        <strain evidence="2 3">MMS17-SY073</strain>
    </source>
</reference>
<dbReference type="EMBL" id="CP033972">
    <property type="protein sequence ID" value="AZG47774.1"/>
    <property type="molecule type" value="Genomic_DNA"/>
</dbReference>
<organism evidence="2 3">
    <name type="scientific">Gordonia insulae</name>
    <dbReference type="NCBI Taxonomy" id="2420509"/>
    <lineage>
        <taxon>Bacteria</taxon>
        <taxon>Bacillati</taxon>
        <taxon>Actinomycetota</taxon>
        <taxon>Actinomycetes</taxon>
        <taxon>Mycobacteriales</taxon>
        <taxon>Gordoniaceae</taxon>
        <taxon>Gordonia</taxon>
    </lineage>
</organism>
<protein>
    <submittedName>
        <fullName evidence="2">Uncharacterized protein</fullName>
    </submittedName>
</protein>
<feature type="compositionally biased region" description="Basic and acidic residues" evidence="1">
    <location>
        <begin position="14"/>
        <end position="40"/>
    </location>
</feature>
<evidence type="ECO:0000313" key="3">
    <source>
        <dbReference type="Proteomes" id="UP000271469"/>
    </source>
</evidence>
<proteinExistence type="predicted"/>
<gene>
    <name evidence="2" type="ORF">D7316_04386</name>
</gene>
<dbReference type="RefSeq" id="WP_124710083.1">
    <property type="nucleotide sequence ID" value="NZ_CP033972.1"/>
</dbReference>
<dbReference type="KEGG" id="gom:D7316_04386"/>
<sequence>MADKPDAETDPDLPSDREENRSVWERQPQDQIGETDRIAEQKNVYEAAADANDPNEGDHAVGGSEGTADGQ</sequence>
<dbReference type="Proteomes" id="UP000271469">
    <property type="component" value="Chromosome"/>
</dbReference>
<feature type="region of interest" description="Disordered" evidence="1">
    <location>
        <begin position="1"/>
        <end position="71"/>
    </location>
</feature>
<evidence type="ECO:0000313" key="2">
    <source>
        <dbReference type="EMBL" id="AZG47774.1"/>
    </source>
</evidence>
<name>A0A3G8JRK2_9ACTN</name>
<evidence type="ECO:0000256" key="1">
    <source>
        <dbReference type="SAM" id="MobiDB-lite"/>
    </source>
</evidence>
<accession>A0A3G8JRK2</accession>